<organism evidence="2 3">
    <name type="scientific">Haloferax gibbonsii</name>
    <dbReference type="NCBI Taxonomy" id="35746"/>
    <lineage>
        <taxon>Archaea</taxon>
        <taxon>Methanobacteriati</taxon>
        <taxon>Methanobacteriota</taxon>
        <taxon>Stenosarchaea group</taxon>
        <taxon>Halobacteria</taxon>
        <taxon>Halobacteriales</taxon>
        <taxon>Haloferacaceae</taxon>
        <taxon>Haloferax</taxon>
    </lineage>
</organism>
<dbReference type="RefSeq" id="WP_050458788.1">
    <property type="nucleotide sequence ID" value="NZ_CP011947.1"/>
</dbReference>
<reference evidence="3" key="1">
    <citation type="journal article" date="2015" name="J. Biotechnol.">
        <title>Complete genome sequence of Haloferax gibbonsii strain ARA6, a potential producer of polyhydroxyalkanoates and halocins isolated from Araruama, Rio de Janeiro, Brasil.</title>
        <authorList>
            <person name="Pinto L.H."/>
            <person name="D'Alincourt Carvalho-Assef A.P."/>
            <person name="Vieira R.P."/>
            <person name="Clementino M.M."/>
            <person name="Albano R.M."/>
        </authorList>
    </citation>
    <scope>NUCLEOTIDE SEQUENCE [LARGE SCALE GENOMIC DNA]</scope>
    <source>
        <strain evidence="3">ARA6</strain>
    </source>
</reference>
<dbReference type="KEGG" id="hgi:ABY42_04085"/>
<dbReference type="EMBL" id="CP011947">
    <property type="protein sequence ID" value="AKU06962.1"/>
    <property type="molecule type" value="Genomic_DNA"/>
</dbReference>
<accession>A0A0K1IQX4</accession>
<protein>
    <submittedName>
        <fullName evidence="2">Uncharacterized protein</fullName>
    </submittedName>
</protein>
<evidence type="ECO:0000313" key="3">
    <source>
        <dbReference type="Proteomes" id="UP000066124"/>
    </source>
</evidence>
<evidence type="ECO:0000313" key="2">
    <source>
        <dbReference type="EMBL" id="AKU06962.1"/>
    </source>
</evidence>
<dbReference type="GeneID" id="25245112"/>
<sequence>MSSPAPDDVGRALAALADADADAGIPDYESRPPAEVVAEARNAFESLRSAAQFLSDGGELTLRRAVGEAARRGHHECARTGRALLADLDRLRGALVDVGATEVSNRRSRTAQRRPRDADHFRSGRTTVFSGGGEPVDR</sequence>
<evidence type="ECO:0000256" key="1">
    <source>
        <dbReference type="SAM" id="MobiDB-lite"/>
    </source>
</evidence>
<dbReference type="Proteomes" id="UP000066124">
    <property type="component" value="Chromosome"/>
</dbReference>
<name>A0A0K1IQX4_HALGI</name>
<proteinExistence type="predicted"/>
<dbReference type="PATRIC" id="fig|35746.4.peg.871"/>
<gene>
    <name evidence="2" type="ORF">ABY42_04085</name>
</gene>
<dbReference type="Pfam" id="PF25920">
    <property type="entry name" value="DUF7966"/>
    <property type="match status" value="1"/>
</dbReference>
<feature type="region of interest" description="Disordered" evidence="1">
    <location>
        <begin position="102"/>
        <end position="138"/>
    </location>
</feature>
<dbReference type="AlphaFoldDB" id="A0A0K1IQX4"/>
<dbReference type="InterPro" id="IPR058272">
    <property type="entry name" value="DUF7966"/>
</dbReference>